<organism evidence="2 3">
    <name type="scientific">Blepharisma stoltei</name>
    <dbReference type="NCBI Taxonomy" id="1481888"/>
    <lineage>
        <taxon>Eukaryota</taxon>
        <taxon>Sar</taxon>
        <taxon>Alveolata</taxon>
        <taxon>Ciliophora</taxon>
        <taxon>Postciliodesmatophora</taxon>
        <taxon>Heterotrichea</taxon>
        <taxon>Heterotrichida</taxon>
        <taxon>Blepharismidae</taxon>
        <taxon>Blepharisma</taxon>
    </lineage>
</organism>
<reference evidence="2" key="1">
    <citation type="submission" date="2021-09" db="EMBL/GenBank/DDBJ databases">
        <authorList>
            <consortium name="AG Swart"/>
            <person name="Singh M."/>
            <person name="Singh A."/>
            <person name="Seah K."/>
            <person name="Emmerich C."/>
        </authorList>
    </citation>
    <scope>NUCLEOTIDE SEQUENCE</scope>
    <source>
        <strain evidence="2">ATCC30299</strain>
    </source>
</reference>
<evidence type="ECO:0000313" key="3">
    <source>
        <dbReference type="Proteomes" id="UP001162131"/>
    </source>
</evidence>
<feature type="region of interest" description="Disordered" evidence="1">
    <location>
        <begin position="1"/>
        <end position="27"/>
    </location>
</feature>
<keyword evidence="3" id="KW-1185">Reference proteome</keyword>
<evidence type="ECO:0000313" key="2">
    <source>
        <dbReference type="EMBL" id="CAG9319808.1"/>
    </source>
</evidence>
<sequence>MVIRPLSAYPSTPAGNSKKKEEEPPKNSFGYLVYLGRGFFLCQRAWYLGGIFLWHGNGKSTDAPGASQAQCSQGEAISVSWEPVIISDELIEVNSLRNASI</sequence>
<accession>A0AAU9IY50</accession>
<evidence type="ECO:0000256" key="1">
    <source>
        <dbReference type="SAM" id="MobiDB-lite"/>
    </source>
</evidence>
<name>A0AAU9IY50_9CILI</name>
<gene>
    <name evidence="2" type="ORF">BSTOLATCC_MIC24355</name>
</gene>
<protein>
    <submittedName>
        <fullName evidence="2">Uncharacterized protein</fullName>
    </submittedName>
</protein>
<comment type="caution">
    <text evidence="2">The sequence shown here is derived from an EMBL/GenBank/DDBJ whole genome shotgun (WGS) entry which is preliminary data.</text>
</comment>
<dbReference type="Proteomes" id="UP001162131">
    <property type="component" value="Unassembled WGS sequence"/>
</dbReference>
<dbReference type="AlphaFoldDB" id="A0AAU9IY50"/>
<proteinExistence type="predicted"/>
<dbReference type="EMBL" id="CAJZBQ010000023">
    <property type="protein sequence ID" value="CAG9319808.1"/>
    <property type="molecule type" value="Genomic_DNA"/>
</dbReference>